<feature type="domain" description="HIN-200" evidence="5">
    <location>
        <begin position="251"/>
        <end position="459"/>
    </location>
</feature>
<feature type="compositionally biased region" description="Polar residues" evidence="3">
    <location>
        <begin position="208"/>
        <end position="220"/>
    </location>
</feature>
<feature type="compositionally biased region" description="Basic and acidic residues" evidence="3">
    <location>
        <begin position="252"/>
        <end position="261"/>
    </location>
</feature>
<dbReference type="InterPro" id="IPR012340">
    <property type="entry name" value="NA-bd_OB-fold"/>
</dbReference>
<dbReference type="GeneID" id="103601718"/>
<dbReference type="PANTHER" id="PTHR12200:SF24">
    <property type="entry name" value="INTERFERON ACTIVATED GENE 207-RELATED"/>
    <property type="match status" value="1"/>
</dbReference>
<dbReference type="CDD" id="cd08305">
    <property type="entry name" value="Pyrin"/>
    <property type="match status" value="1"/>
</dbReference>
<evidence type="ECO:0000313" key="7">
    <source>
        <dbReference type="RefSeq" id="XP_008584362.1"/>
    </source>
</evidence>
<dbReference type="RefSeq" id="XP_008584363.1">
    <property type="nucleotide sequence ID" value="XM_008586141.1"/>
</dbReference>
<feature type="compositionally biased region" description="Polar residues" evidence="3">
    <location>
        <begin position="162"/>
        <end position="175"/>
    </location>
</feature>
<dbReference type="Pfam" id="PF02758">
    <property type="entry name" value="PYRIN"/>
    <property type="match status" value="1"/>
</dbReference>
<dbReference type="Gene3D" id="2.40.50.140">
    <property type="entry name" value="Nucleic acid-binding proteins"/>
    <property type="match status" value="2"/>
</dbReference>
<evidence type="ECO:0000256" key="3">
    <source>
        <dbReference type="SAM" id="MobiDB-lite"/>
    </source>
</evidence>
<feature type="compositionally biased region" description="Basic and acidic residues" evidence="3">
    <location>
        <begin position="98"/>
        <end position="110"/>
    </location>
</feature>
<proteinExistence type="predicted"/>
<feature type="compositionally biased region" description="Polar residues" evidence="3">
    <location>
        <begin position="111"/>
        <end position="120"/>
    </location>
</feature>
<dbReference type="Pfam" id="PF02760">
    <property type="entry name" value="HIN"/>
    <property type="match status" value="1"/>
</dbReference>
<feature type="compositionally biased region" description="Basic and acidic residues" evidence="3">
    <location>
        <begin position="122"/>
        <end position="132"/>
    </location>
</feature>
<dbReference type="InterPro" id="IPR004021">
    <property type="entry name" value="HIN200/IF120x"/>
</dbReference>
<dbReference type="InterPro" id="IPR040205">
    <property type="entry name" value="HIN-200"/>
</dbReference>
<dbReference type="InterPro" id="IPR004020">
    <property type="entry name" value="DAPIN"/>
</dbReference>
<protein>
    <submittedName>
        <fullName evidence="7 8">Pyrin and HIN domain-containing protein 1-like</fullName>
    </submittedName>
</protein>
<reference evidence="7 8" key="1">
    <citation type="submission" date="2025-05" db="UniProtKB">
        <authorList>
            <consortium name="RefSeq"/>
        </authorList>
    </citation>
    <scope>IDENTIFICATION</scope>
</reference>
<dbReference type="SMART" id="SM01289">
    <property type="entry name" value="PYRIN"/>
    <property type="match status" value="1"/>
</dbReference>
<comment type="subcellular location">
    <subcellularLocation>
        <location evidence="1">Nucleus</location>
    </subcellularLocation>
</comment>
<sequence>MLKEYKKIVLLKGLECLDEYNFRLVKSLLAHDLQLTRKMQDEYDKIMIADLMEETFRVDAGLNKLIEFLKDIPQFRNLAKKLQREKLKVTRKFKLEGKTTVKKSKQDKPSTAKSVSTTNKALEPESIKDTSVLKKKKNKTSKTDDSKRPQLTKKSQFPEPSAASTQQTEGCSQTPHIPAPTPSGNSSTKKRKNVTSKTEDTKRKMLSQEMSWHSETSATSICPAESPPQTAHLPPPAPSSCSSTKKPRLKTVPKEASKEDGYQSGPKEVMVLKATEPFVYESHVSEMETCLRDGERKMFHATVATESEFFQVKVFNTNLKEMFTPKKVIAISDYFGRNGFLEVYSASFVSEVNADRKMEISSRLIKNANATPKINHLCSQTKEKFVNGVFMVHKKNVREECTFYEIQDNTGKMEVVVYGRLTSVNCEEGDKLKLICFELALSVDKWQLRSVIHSYMKVIKAKKSQK</sequence>
<dbReference type="PROSITE" id="PS50824">
    <property type="entry name" value="DAPIN"/>
    <property type="match status" value="1"/>
</dbReference>
<evidence type="ECO:0000259" key="4">
    <source>
        <dbReference type="PROSITE" id="PS50824"/>
    </source>
</evidence>
<evidence type="ECO:0000313" key="8">
    <source>
        <dbReference type="RefSeq" id="XP_008584363.1"/>
    </source>
</evidence>
<evidence type="ECO:0000313" key="6">
    <source>
        <dbReference type="Proteomes" id="UP000694923"/>
    </source>
</evidence>
<evidence type="ECO:0000259" key="5">
    <source>
        <dbReference type="PROSITE" id="PS50834"/>
    </source>
</evidence>
<dbReference type="SUPFAM" id="SSF159141">
    <property type="entry name" value="HIN-2000 domain-like"/>
    <property type="match status" value="2"/>
</dbReference>
<keyword evidence="2" id="KW-0539">Nucleus</keyword>
<organism evidence="6 7">
    <name type="scientific">Galeopterus variegatus</name>
    <name type="common">Malayan flying lemur</name>
    <name type="synonym">Cynocephalus variegatus</name>
    <dbReference type="NCBI Taxonomy" id="482537"/>
    <lineage>
        <taxon>Eukaryota</taxon>
        <taxon>Metazoa</taxon>
        <taxon>Chordata</taxon>
        <taxon>Craniata</taxon>
        <taxon>Vertebrata</taxon>
        <taxon>Euteleostomi</taxon>
        <taxon>Mammalia</taxon>
        <taxon>Eutheria</taxon>
        <taxon>Euarchontoglires</taxon>
        <taxon>Dermoptera</taxon>
        <taxon>Cynocephalidae</taxon>
        <taxon>Galeopterus</taxon>
    </lineage>
</organism>
<evidence type="ECO:0000256" key="2">
    <source>
        <dbReference type="ARBA" id="ARBA00023242"/>
    </source>
</evidence>
<dbReference type="PANTHER" id="PTHR12200">
    <property type="entry name" value="INTERFERON-INDUCIBLE PROTEIN AIM2 FAMILY MEMBER"/>
    <property type="match status" value="1"/>
</dbReference>
<dbReference type="Gene3D" id="1.10.533.10">
    <property type="entry name" value="Death Domain, Fas"/>
    <property type="match status" value="1"/>
</dbReference>
<evidence type="ECO:0000256" key="1">
    <source>
        <dbReference type="ARBA" id="ARBA00004123"/>
    </source>
</evidence>
<dbReference type="PROSITE" id="PS50834">
    <property type="entry name" value="HIN_200"/>
    <property type="match status" value="1"/>
</dbReference>
<accession>A0ABM0RUS1</accession>
<keyword evidence="6" id="KW-1185">Reference proteome</keyword>
<gene>
    <name evidence="7 8" type="primary">LOC103601718</name>
</gene>
<dbReference type="RefSeq" id="XP_008584362.1">
    <property type="nucleotide sequence ID" value="XM_008586140.1"/>
</dbReference>
<name>A0ABM0RUS1_GALVR</name>
<dbReference type="InterPro" id="IPR011029">
    <property type="entry name" value="DEATH-like_dom_sf"/>
</dbReference>
<feature type="domain" description="Pyrin" evidence="4">
    <location>
        <begin position="1"/>
        <end position="88"/>
    </location>
</feature>
<dbReference type="Proteomes" id="UP000694923">
    <property type="component" value="Unplaced"/>
</dbReference>
<feature type="region of interest" description="Disordered" evidence="3">
    <location>
        <begin position="98"/>
        <end position="263"/>
    </location>
</feature>